<name>A0A9D2SDQ6_9FIRM</name>
<accession>A0A9D2SDQ6</accession>
<sequence>MAYIEVNALSVCLSGTFEACIFAPEPKALQEGNSFPVVWYIHEDGDSPYGLLRHTDILEKLAVEERLFVIAPAAGHSLCTDMAWGTKNETFLSGECVEIFRFLYPLSRDPQKNTVVGIGTGAYGACKLALNHPEVFGRGVAIEGRLDPVKGGFPCQSRASLEAVFGDPEAVAGSRNDLFWSAGESGGNLTLLCGRNSDAYPENERLARMSPRIVLRTAEEGNDERSFVERQLEALAERLRQK</sequence>
<dbReference type="Pfam" id="PF00756">
    <property type="entry name" value="Esterase"/>
    <property type="match status" value="1"/>
</dbReference>
<proteinExistence type="predicted"/>
<comment type="caution">
    <text evidence="1">The sequence shown here is derived from an EMBL/GenBank/DDBJ whole genome shotgun (WGS) entry which is preliminary data.</text>
</comment>
<evidence type="ECO:0008006" key="3">
    <source>
        <dbReference type="Google" id="ProtNLM"/>
    </source>
</evidence>
<dbReference type="InterPro" id="IPR029058">
    <property type="entry name" value="AB_hydrolase_fold"/>
</dbReference>
<evidence type="ECO:0000313" key="1">
    <source>
        <dbReference type="EMBL" id="HJB91326.1"/>
    </source>
</evidence>
<dbReference type="InterPro" id="IPR000801">
    <property type="entry name" value="Esterase-like"/>
</dbReference>
<dbReference type="EMBL" id="DWXE01000026">
    <property type="protein sequence ID" value="HJB91326.1"/>
    <property type="molecule type" value="Genomic_DNA"/>
</dbReference>
<gene>
    <name evidence="1" type="ORF">H9763_07650</name>
</gene>
<dbReference type="AlphaFoldDB" id="A0A9D2SDQ6"/>
<evidence type="ECO:0000313" key="2">
    <source>
        <dbReference type="Proteomes" id="UP000886883"/>
    </source>
</evidence>
<dbReference type="Gene3D" id="3.40.50.1820">
    <property type="entry name" value="alpha/beta hydrolase"/>
    <property type="match status" value="1"/>
</dbReference>
<dbReference type="SUPFAM" id="SSF53474">
    <property type="entry name" value="alpha/beta-Hydrolases"/>
    <property type="match status" value="1"/>
</dbReference>
<dbReference type="Proteomes" id="UP000886883">
    <property type="component" value="Unassembled WGS sequence"/>
</dbReference>
<reference evidence="1" key="1">
    <citation type="journal article" date="2021" name="PeerJ">
        <title>Extensive microbial diversity within the chicken gut microbiome revealed by metagenomics and culture.</title>
        <authorList>
            <person name="Gilroy R."/>
            <person name="Ravi A."/>
            <person name="Getino M."/>
            <person name="Pursley I."/>
            <person name="Horton D.L."/>
            <person name="Alikhan N.F."/>
            <person name="Baker D."/>
            <person name="Gharbi K."/>
            <person name="Hall N."/>
            <person name="Watson M."/>
            <person name="Adriaenssens E.M."/>
            <person name="Foster-Nyarko E."/>
            <person name="Jarju S."/>
            <person name="Secka A."/>
            <person name="Antonio M."/>
            <person name="Oren A."/>
            <person name="Chaudhuri R.R."/>
            <person name="La Ragione R."/>
            <person name="Hildebrand F."/>
            <person name="Pallen M.J."/>
        </authorList>
    </citation>
    <scope>NUCLEOTIDE SEQUENCE</scope>
    <source>
        <strain evidence="1">USAMLcec3-2134</strain>
    </source>
</reference>
<protein>
    <recommendedName>
        <fullName evidence="3">Esterase</fullName>
    </recommendedName>
</protein>
<organism evidence="1 2">
    <name type="scientific">Candidatus Eisenbergiella merdigallinarum</name>
    <dbReference type="NCBI Taxonomy" id="2838552"/>
    <lineage>
        <taxon>Bacteria</taxon>
        <taxon>Bacillati</taxon>
        <taxon>Bacillota</taxon>
        <taxon>Clostridia</taxon>
        <taxon>Lachnospirales</taxon>
        <taxon>Lachnospiraceae</taxon>
        <taxon>Eisenbergiella</taxon>
    </lineage>
</organism>
<reference evidence="1" key="2">
    <citation type="submission" date="2021-04" db="EMBL/GenBank/DDBJ databases">
        <authorList>
            <person name="Gilroy R."/>
        </authorList>
    </citation>
    <scope>NUCLEOTIDE SEQUENCE</scope>
    <source>
        <strain evidence="1">USAMLcec3-2134</strain>
    </source>
</reference>